<dbReference type="InterPro" id="IPR004568">
    <property type="entry name" value="Ppantetheine-prot_Trfase_dom"/>
</dbReference>
<evidence type="ECO:0000313" key="11">
    <source>
        <dbReference type="Proteomes" id="UP000324143"/>
    </source>
</evidence>
<comment type="function">
    <text evidence="8">Transfers the 4'-phosphopantetheine moiety from coenzyme A to a Ser of acyl-carrier-protein.</text>
</comment>
<keyword evidence="3 8" id="KW-0479">Metal-binding</keyword>
<feature type="domain" description="4'-phosphopantetheinyl transferase" evidence="9">
    <location>
        <begin position="4"/>
        <end position="106"/>
    </location>
</feature>
<keyword evidence="2 8" id="KW-0808">Transferase</keyword>
<comment type="cofactor">
    <cofactor evidence="8">
        <name>Mg(2+)</name>
        <dbReference type="ChEBI" id="CHEBI:18420"/>
    </cofactor>
</comment>
<evidence type="ECO:0000256" key="8">
    <source>
        <dbReference type="HAMAP-Rule" id="MF_00101"/>
    </source>
</evidence>
<gene>
    <name evidence="8 10" type="primary">acpS</name>
    <name evidence="10" type="ORF">FXF47_07515</name>
</gene>
<dbReference type="SUPFAM" id="SSF56214">
    <property type="entry name" value="4'-phosphopantetheinyl transferase"/>
    <property type="match status" value="1"/>
</dbReference>
<dbReference type="EMBL" id="VSIX01000078">
    <property type="protein sequence ID" value="TYB30775.1"/>
    <property type="molecule type" value="Genomic_DNA"/>
</dbReference>
<comment type="catalytic activity">
    <reaction evidence="8">
        <text>apo-[ACP] + CoA = holo-[ACP] + adenosine 3',5'-bisphosphate + H(+)</text>
        <dbReference type="Rhea" id="RHEA:12068"/>
        <dbReference type="Rhea" id="RHEA-COMP:9685"/>
        <dbReference type="Rhea" id="RHEA-COMP:9690"/>
        <dbReference type="ChEBI" id="CHEBI:15378"/>
        <dbReference type="ChEBI" id="CHEBI:29999"/>
        <dbReference type="ChEBI" id="CHEBI:57287"/>
        <dbReference type="ChEBI" id="CHEBI:58343"/>
        <dbReference type="ChEBI" id="CHEBI:64479"/>
        <dbReference type="EC" id="2.7.8.7"/>
    </reaction>
</comment>
<evidence type="ECO:0000256" key="2">
    <source>
        <dbReference type="ARBA" id="ARBA00022679"/>
    </source>
</evidence>
<evidence type="ECO:0000256" key="7">
    <source>
        <dbReference type="ARBA" id="ARBA00023160"/>
    </source>
</evidence>
<dbReference type="InterPro" id="IPR002582">
    <property type="entry name" value="ACPS"/>
</dbReference>
<proteinExistence type="inferred from homology"/>
<evidence type="ECO:0000256" key="1">
    <source>
        <dbReference type="ARBA" id="ARBA00022516"/>
    </source>
</evidence>
<name>A0A5D0MFV2_9BACT</name>
<keyword evidence="5 8" id="KW-0460">Magnesium</keyword>
<keyword evidence="8" id="KW-0963">Cytoplasm</keyword>
<dbReference type="GO" id="GO:0005737">
    <property type="term" value="C:cytoplasm"/>
    <property type="evidence" value="ECO:0007669"/>
    <property type="project" value="UniProtKB-SubCell"/>
</dbReference>
<keyword evidence="6 8" id="KW-0443">Lipid metabolism</keyword>
<evidence type="ECO:0000313" key="10">
    <source>
        <dbReference type="EMBL" id="TYB30775.1"/>
    </source>
</evidence>
<dbReference type="GO" id="GO:0008897">
    <property type="term" value="F:holo-[acyl-carrier-protein] synthase activity"/>
    <property type="evidence" value="ECO:0007669"/>
    <property type="project" value="UniProtKB-UniRule"/>
</dbReference>
<organism evidence="10 11">
    <name type="scientific">Candidatus Mcinerneyibacterium aminivorans</name>
    <dbReference type="NCBI Taxonomy" id="2703815"/>
    <lineage>
        <taxon>Bacteria</taxon>
        <taxon>Candidatus Macinerneyibacteriota</taxon>
        <taxon>Candidatus Mcinerneyibacteria</taxon>
        <taxon>Candidatus Mcinerneyibacteriales</taxon>
        <taxon>Candidatus Mcinerneyibacteriaceae</taxon>
        <taxon>Candidatus Mcinerneyibacterium</taxon>
    </lineage>
</organism>
<dbReference type="InterPro" id="IPR037143">
    <property type="entry name" value="4-PPantetheinyl_Trfase_dom_sf"/>
</dbReference>
<evidence type="ECO:0000259" key="9">
    <source>
        <dbReference type="Pfam" id="PF01648"/>
    </source>
</evidence>
<dbReference type="EC" id="2.7.8.7" evidence="8"/>
<comment type="similarity">
    <text evidence="8">Belongs to the P-Pant transferase superfamily. AcpS family.</text>
</comment>
<evidence type="ECO:0000256" key="3">
    <source>
        <dbReference type="ARBA" id="ARBA00022723"/>
    </source>
</evidence>
<feature type="binding site" evidence="8">
    <location>
        <position position="56"/>
    </location>
    <ligand>
        <name>Mg(2+)</name>
        <dbReference type="ChEBI" id="CHEBI:18420"/>
    </ligand>
</feature>
<dbReference type="NCBIfam" id="TIGR00556">
    <property type="entry name" value="pantethn_trn"/>
    <property type="match status" value="1"/>
</dbReference>
<reference evidence="10" key="1">
    <citation type="submission" date="2019-08" db="EMBL/GenBank/DDBJ databases">
        <title>Genomic characterization of a novel candidate phylum (ARYD3) from a high temperature, high salinity tertiary oil reservoir in north central Oklahoma, USA.</title>
        <authorList>
            <person name="Youssef N.H."/>
            <person name="Yadav A."/>
            <person name="Elshahed M.S."/>
        </authorList>
    </citation>
    <scope>NUCLEOTIDE SEQUENCE [LARGE SCALE GENOMIC DNA]</scope>
    <source>
        <strain evidence="10">ARYD3</strain>
    </source>
</reference>
<dbReference type="NCBIfam" id="TIGR00516">
    <property type="entry name" value="acpS"/>
    <property type="match status" value="1"/>
</dbReference>
<dbReference type="GO" id="GO:0000287">
    <property type="term" value="F:magnesium ion binding"/>
    <property type="evidence" value="ECO:0007669"/>
    <property type="project" value="UniProtKB-UniRule"/>
</dbReference>
<protein>
    <recommendedName>
        <fullName evidence="8">Holo-[acyl-carrier-protein] synthase</fullName>
        <shortName evidence="8">Holo-ACP synthase</shortName>
        <ecNumber evidence="8">2.7.8.7</ecNumber>
    </recommendedName>
    <alternativeName>
        <fullName evidence="8">4'-phosphopantetheinyl transferase AcpS</fullName>
    </alternativeName>
</protein>
<keyword evidence="4 8" id="KW-0276">Fatty acid metabolism</keyword>
<dbReference type="Pfam" id="PF01648">
    <property type="entry name" value="ACPS"/>
    <property type="match status" value="1"/>
</dbReference>
<evidence type="ECO:0000256" key="5">
    <source>
        <dbReference type="ARBA" id="ARBA00022842"/>
    </source>
</evidence>
<sequence>MLSTGIDIIEIERIKKTINRYGNKFLNRIYSEKEIDYCHSKSNPYPSYAVRFAAKEAYIKYNEGLNGLNFKDIEIRNNQNGKPLLYIKGKKKKCSISLSHSRKNAVAVVIGGKN</sequence>
<keyword evidence="11" id="KW-1185">Reference proteome</keyword>
<accession>A0A5D0MFV2</accession>
<comment type="subcellular location">
    <subcellularLocation>
        <location evidence="8">Cytoplasm</location>
    </subcellularLocation>
</comment>
<comment type="caution">
    <text evidence="10">The sequence shown here is derived from an EMBL/GenBank/DDBJ whole genome shotgun (WGS) entry which is preliminary data.</text>
</comment>
<dbReference type="GO" id="GO:0006633">
    <property type="term" value="P:fatty acid biosynthetic process"/>
    <property type="evidence" value="ECO:0007669"/>
    <property type="project" value="UniProtKB-UniRule"/>
</dbReference>
<keyword evidence="1 8" id="KW-0444">Lipid biosynthesis</keyword>
<evidence type="ECO:0000256" key="6">
    <source>
        <dbReference type="ARBA" id="ARBA00023098"/>
    </source>
</evidence>
<dbReference type="HAMAP" id="MF_00101">
    <property type="entry name" value="AcpS"/>
    <property type="match status" value="1"/>
</dbReference>
<evidence type="ECO:0000256" key="4">
    <source>
        <dbReference type="ARBA" id="ARBA00022832"/>
    </source>
</evidence>
<feature type="binding site" evidence="8">
    <location>
        <position position="7"/>
    </location>
    <ligand>
        <name>Mg(2+)</name>
        <dbReference type="ChEBI" id="CHEBI:18420"/>
    </ligand>
</feature>
<dbReference type="Gene3D" id="3.90.470.20">
    <property type="entry name" value="4'-phosphopantetheinyl transferase domain"/>
    <property type="match status" value="1"/>
</dbReference>
<keyword evidence="7 8" id="KW-0275">Fatty acid biosynthesis</keyword>
<dbReference type="InterPro" id="IPR008278">
    <property type="entry name" value="4-PPantetheinyl_Trfase_dom"/>
</dbReference>
<dbReference type="Proteomes" id="UP000324143">
    <property type="component" value="Unassembled WGS sequence"/>
</dbReference>
<dbReference type="AlphaFoldDB" id="A0A5D0MFV2"/>